<dbReference type="InterPro" id="IPR050904">
    <property type="entry name" value="Adhesion/Biosynth-related"/>
</dbReference>
<gene>
    <name evidence="2" type="ORF">EZS27_010069</name>
</gene>
<dbReference type="Pfam" id="PF02469">
    <property type="entry name" value="Fasciclin"/>
    <property type="match status" value="2"/>
</dbReference>
<dbReference type="PANTHER" id="PTHR10900">
    <property type="entry name" value="PERIOSTIN-RELATED"/>
    <property type="match status" value="1"/>
</dbReference>
<reference evidence="2" key="1">
    <citation type="submission" date="2019-03" db="EMBL/GenBank/DDBJ databases">
        <title>Single cell metagenomics reveals metabolic interactions within the superorganism composed of flagellate Streblomastix strix and complex community of Bacteroidetes bacteria on its surface.</title>
        <authorList>
            <person name="Treitli S.C."/>
            <person name="Kolisko M."/>
            <person name="Husnik F."/>
            <person name="Keeling P."/>
            <person name="Hampl V."/>
        </authorList>
    </citation>
    <scope>NUCLEOTIDE SEQUENCE</scope>
    <source>
        <strain evidence="2">STM</strain>
    </source>
</reference>
<dbReference type="InterPro" id="IPR036378">
    <property type="entry name" value="FAS1_dom_sf"/>
</dbReference>
<accession>A0A5J4SA65</accession>
<organism evidence="2">
    <name type="scientific">termite gut metagenome</name>
    <dbReference type="NCBI Taxonomy" id="433724"/>
    <lineage>
        <taxon>unclassified sequences</taxon>
        <taxon>metagenomes</taxon>
        <taxon>organismal metagenomes</taxon>
    </lineage>
</organism>
<dbReference type="SUPFAM" id="SSF82153">
    <property type="entry name" value="FAS1 domain"/>
    <property type="match status" value="2"/>
</dbReference>
<dbReference type="EMBL" id="SNRY01000341">
    <property type="protein sequence ID" value="KAA6342171.1"/>
    <property type="molecule type" value="Genomic_DNA"/>
</dbReference>
<dbReference type="InterPro" id="IPR000782">
    <property type="entry name" value="FAS1_domain"/>
</dbReference>
<evidence type="ECO:0000259" key="1">
    <source>
        <dbReference type="PROSITE" id="PS50213"/>
    </source>
</evidence>
<evidence type="ECO:0000313" key="2">
    <source>
        <dbReference type="EMBL" id="KAA6342171.1"/>
    </source>
</evidence>
<proteinExistence type="predicted"/>
<dbReference type="PANTHER" id="PTHR10900:SF77">
    <property type="entry name" value="FI19380P1"/>
    <property type="match status" value="1"/>
</dbReference>
<dbReference type="Gene3D" id="2.30.180.10">
    <property type="entry name" value="FAS1 domain"/>
    <property type="match status" value="2"/>
</dbReference>
<name>A0A5J4SA65_9ZZZZ</name>
<dbReference type="PROSITE" id="PS50213">
    <property type="entry name" value="FAS1"/>
    <property type="match status" value="2"/>
</dbReference>
<feature type="domain" description="FAS1" evidence="1">
    <location>
        <begin position="30"/>
        <end position="183"/>
    </location>
</feature>
<feature type="domain" description="FAS1" evidence="1">
    <location>
        <begin position="189"/>
        <end position="346"/>
    </location>
</feature>
<comment type="caution">
    <text evidence="2">The sequence shown here is derived from an EMBL/GenBank/DDBJ whole genome shotgun (WGS) entry which is preliminary data.</text>
</comment>
<dbReference type="SMART" id="SM00554">
    <property type="entry name" value="FAS1"/>
    <property type="match status" value="2"/>
</dbReference>
<sequence length="600" mass="68679">MKNNSIKVSFWKNLFFLLGAFSLIEFASCDDGMKDVIYKTSNVQVVDEFLEDQKNNVSDFLAIIDKADYRGMLHAYGTYTCFIPTNDALRVYFNETRASLETLTKEQAEEIIGLHIVNDTLSTNAFVDGRLPSPSISGQYLTVRTQVDETNGEVYLELNRQARILQKNILLGNGYVHVIDKILESAKKTLAETIENLPDEKYSFIKGLVKETEFDKVLSRTDAIFTFFLQSNKVYEDLGINSKNALLQRLKENTPEVTTDAELLLNYVKYHCVPDRKYVTDLMATSTTPTYDSKQVLAFSMNKEVLLINDFKVGKIIEIGIPIDRNSEWTDLTCANGVIHEIEGQIEIRSRKAYRIYWDIAEQPEIKALKTFRKSGSPAVVFKQDELSEMTWGGKNTPTVTYYCDTYTSDGKTQYVYSDHLEFRLDTNVMQWLELKTPLLVEGNYKIWICWRRMQAITFRSIFKQDGEEDQVLPTVFDMSAYMPLYYTDDTKKNVDYDKMEQEGWKQYNAKTIINVFNSRLVGTIRVVATGRHTLRFEALGGSKAPGNAWDMIQFIPVDEDQVWPMVAANGDLIYKGTPGCQIYPDDGSKCVVEEPEPVQ</sequence>
<protein>
    <recommendedName>
        <fullName evidence="1">FAS1 domain-containing protein</fullName>
    </recommendedName>
</protein>
<dbReference type="AlphaFoldDB" id="A0A5J4SA65"/>